<sequence>MYSRNQQILVEERKRAWNDRLGQEGEEERANETPYEIQMQWGSESARRWC</sequence>
<dbReference type="AlphaFoldDB" id="A0A195BMJ4"/>
<name>A0A195BMJ4_9HYME</name>
<evidence type="ECO:0000313" key="2">
    <source>
        <dbReference type="Proteomes" id="UP000078540"/>
    </source>
</evidence>
<dbReference type="EMBL" id="KQ976440">
    <property type="protein sequence ID" value="KYM86506.1"/>
    <property type="molecule type" value="Genomic_DNA"/>
</dbReference>
<dbReference type="Proteomes" id="UP000078540">
    <property type="component" value="Unassembled WGS sequence"/>
</dbReference>
<proteinExistence type="predicted"/>
<gene>
    <name evidence="1" type="ORF">ALC53_03966</name>
</gene>
<organism evidence="1 2">
    <name type="scientific">Atta colombica</name>
    <dbReference type="NCBI Taxonomy" id="520822"/>
    <lineage>
        <taxon>Eukaryota</taxon>
        <taxon>Metazoa</taxon>
        <taxon>Ecdysozoa</taxon>
        <taxon>Arthropoda</taxon>
        <taxon>Hexapoda</taxon>
        <taxon>Insecta</taxon>
        <taxon>Pterygota</taxon>
        <taxon>Neoptera</taxon>
        <taxon>Endopterygota</taxon>
        <taxon>Hymenoptera</taxon>
        <taxon>Apocrita</taxon>
        <taxon>Aculeata</taxon>
        <taxon>Formicoidea</taxon>
        <taxon>Formicidae</taxon>
        <taxon>Myrmicinae</taxon>
        <taxon>Atta</taxon>
    </lineage>
</organism>
<accession>A0A195BMJ4</accession>
<protein>
    <submittedName>
        <fullName evidence="1">Uncharacterized protein</fullName>
    </submittedName>
</protein>
<keyword evidence="2" id="KW-1185">Reference proteome</keyword>
<reference evidence="1 2" key="1">
    <citation type="submission" date="2015-09" db="EMBL/GenBank/DDBJ databases">
        <title>Atta colombica WGS genome.</title>
        <authorList>
            <person name="Nygaard S."/>
            <person name="Hu H."/>
            <person name="Boomsma J."/>
            <person name="Zhang G."/>
        </authorList>
    </citation>
    <scope>NUCLEOTIDE SEQUENCE [LARGE SCALE GENOMIC DNA]</scope>
    <source>
        <strain evidence="1">Treedump-2</strain>
        <tissue evidence="1">Whole body</tissue>
    </source>
</reference>
<evidence type="ECO:0000313" key="1">
    <source>
        <dbReference type="EMBL" id="KYM86506.1"/>
    </source>
</evidence>